<name>A0A132P3Z4_ENTFC</name>
<evidence type="ECO:0000313" key="2">
    <source>
        <dbReference type="Proteomes" id="UP000070452"/>
    </source>
</evidence>
<comment type="caution">
    <text evidence="1">The sequence shown here is derived from an EMBL/GenBank/DDBJ whole genome shotgun (WGS) entry which is preliminary data.</text>
</comment>
<dbReference type="NCBIfam" id="TIGR01847">
    <property type="entry name" value="bacteriocin_sig"/>
    <property type="match status" value="1"/>
</dbReference>
<protein>
    <submittedName>
        <fullName evidence="1">Enterocin B</fullName>
    </submittedName>
</protein>
<dbReference type="InterPro" id="IPR010133">
    <property type="entry name" value="Bacteriocin_signal_seq"/>
</dbReference>
<reference evidence="1 2" key="1">
    <citation type="submission" date="2016-01" db="EMBL/GenBank/DDBJ databases">
        <title>Molecular Mechanisms for transfer of large genomic segments between Enterococcus faecium strains.</title>
        <authorList>
            <person name="Garcia-Solache M.A."/>
            <person name="Lebreton F."/>
            <person name="Mclaughlin R.E."/>
            <person name="Whiteaker J.D."/>
            <person name="Gilmore M.S."/>
            <person name="Rice L.B."/>
        </authorList>
    </citation>
    <scope>NUCLEOTIDE SEQUENCE [LARGE SCALE GENOMIC DNA]</scope>
    <source>
        <strain evidence="1 2">D344RRF x C68</strain>
    </source>
</reference>
<evidence type="ECO:0000313" key="1">
    <source>
        <dbReference type="EMBL" id="KWX17025.1"/>
    </source>
</evidence>
<dbReference type="RefSeq" id="WP_002298841.1">
    <property type="nucleotide sequence ID" value="NZ_CAKMRV020000169.1"/>
</dbReference>
<dbReference type="Proteomes" id="UP000070452">
    <property type="component" value="Unassembled WGS sequence"/>
</dbReference>
<proteinExistence type="predicted"/>
<organism evidence="1 2">
    <name type="scientific">Enterococcus faecium</name>
    <name type="common">Streptococcus faecium</name>
    <dbReference type="NCBI Taxonomy" id="1352"/>
    <lineage>
        <taxon>Bacteria</taxon>
        <taxon>Bacillati</taxon>
        <taxon>Bacillota</taxon>
        <taxon>Bacilli</taxon>
        <taxon>Lactobacillales</taxon>
        <taxon>Enterococcaceae</taxon>
        <taxon>Enterococcus</taxon>
    </lineage>
</organism>
<dbReference type="AlphaFoldDB" id="A0A132P3Z4"/>
<accession>A0A132P3Z4</accession>
<gene>
    <name evidence="1" type="ORF">AWT83_00280</name>
</gene>
<sequence length="58" mass="6396">MQNVKEVSVKEMKQIIGGSNDSLWYGVGQFMGKQANCITNHPVKHMIIPGYCLSKSLG</sequence>
<dbReference type="EMBL" id="LRHK01000001">
    <property type="protein sequence ID" value="KWX17025.1"/>
    <property type="molecule type" value="Genomic_DNA"/>
</dbReference>